<keyword evidence="2" id="KW-1185">Reference proteome</keyword>
<organism evidence="1 2">
    <name type="scientific">Muricaecibacterium torontonense</name>
    <dbReference type="NCBI Taxonomy" id="3032871"/>
    <lineage>
        <taxon>Bacteria</taxon>
        <taxon>Bacillati</taxon>
        <taxon>Actinomycetota</taxon>
        <taxon>Coriobacteriia</taxon>
        <taxon>Coriobacteriales</taxon>
        <taxon>Atopobiaceae</taxon>
        <taxon>Muricaecibacterium</taxon>
    </lineage>
</organism>
<dbReference type="AlphaFoldDB" id="A0A4V3RRE7"/>
<evidence type="ECO:0000313" key="2">
    <source>
        <dbReference type="Proteomes" id="UP000310263"/>
    </source>
</evidence>
<proteinExistence type="predicted"/>
<dbReference type="RefSeq" id="WP_136011796.1">
    <property type="nucleotide sequence ID" value="NZ_SRYE01000001.1"/>
</dbReference>
<comment type="caution">
    <text evidence="1">The sequence shown here is derived from an EMBL/GenBank/DDBJ whole genome shotgun (WGS) entry which is preliminary data.</text>
</comment>
<reference evidence="1 2" key="1">
    <citation type="submission" date="2019-04" db="EMBL/GenBank/DDBJ databases">
        <title>Microbes associate with the intestines of laboratory mice.</title>
        <authorList>
            <person name="Navarre W."/>
            <person name="Wong E."/>
            <person name="Huang K."/>
            <person name="Tropini C."/>
            <person name="Ng K."/>
            <person name="Yu B."/>
        </authorList>
    </citation>
    <scope>NUCLEOTIDE SEQUENCE [LARGE SCALE GENOMIC DNA]</scope>
    <source>
        <strain evidence="1 2">NM07_P-09</strain>
    </source>
</reference>
<protein>
    <submittedName>
        <fullName evidence="1">Uncharacterized protein</fullName>
    </submittedName>
</protein>
<dbReference type="OrthoDB" id="3240459at2"/>
<evidence type="ECO:0000313" key="1">
    <source>
        <dbReference type="EMBL" id="TGY63170.1"/>
    </source>
</evidence>
<name>A0A4V3RRE7_9ACTN</name>
<dbReference type="EMBL" id="SRYE01000001">
    <property type="protein sequence ID" value="TGY63170.1"/>
    <property type="molecule type" value="Genomic_DNA"/>
</dbReference>
<gene>
    <name evidence="1" type="ORF">E5334_01315</name>
</gene>
<dbReference type="Proteomes" id="UP000310263">
    <property type="component" value="Unassembled WGS sequence"/>
</dbReference>
<sequence>MDSQRAMVRNFDSVHQAKDWYECRSCSADNSQYAPSNMWSSENALHHALMEGSCKDTNLCELAAPRIKYFAGCLRTASLYSPTILLTDSNLLDGVFFLALGPRGCRELLGLAEQEPLPLTVLCRNKSTLREAYGSFLGIPGAGTHKTGATGTPEASGNKTGISDTPTIKPFPELSALSIFTTSKPAHAASCQERCNIVWDQICNLDNAEFSKGCSRFIAQRAGLNPVDLTAYTLAIKDWLDAYDSGVIGHSSSCVLPDFSARFRQISDPYFKLYKNHAHQDEEAIQSLWDSKDVNIGNRTKARAYIRSQLGISPCPEDPAAFCPDDERLIFDWYDFCYCRAIAEANHSSLISIEGPSTLAPHSNSQVFAHFSEIVLEHRDEIERYKTKDGNVRVSNLGGILSTLQSIPSGMFRQICVTYQKDIKLWWEVPASNSKEKSKKAYHVTYAINNGINCRSFCDLVRESIGSLGIAVFAFVLSTDLATNLVGLGALVGALILSSFDDIKSIIDLYREARQATGSFMIS</sequence>
<accession>A0A4V3RRE7</accession>